<dbReference type="PROSITE" id="PS51257">
    <property type="entry name" value="PROKAR_LIPOPROTEIN"/>
    <property type="match status" value="1"/>
</dbReference>
<name>A0ABX5XR74_9BACT</name>
<reference evidence="1 2" key="1">
    <citation type="submission" date="2019-02" db="EMBL/GenBank/DDBJ databases">
        <title>Deep-cultivation of Planctomycetes and their phenomic and genomic characterization uncovers novel biology.</title>
        <authorList>
            <person name="Wiegand S."/>
            <person name="Jogler M."/>
            <person name="Boedeker C."/>
            <person name="Pinto D."/>
            <person name="Vollmers J."/>
            <person name="Rivas-Marin E."/>
            <person name="Kohn T."/>
            <person name="Peeters S.H."/>
            <person name="Heuer A."/>
            <person name="Rast P."/>
            <person name="Oberbeckmann S."/>
            <person name="Bunk B."/>
            <person name="Jeske O."/>
            <person name="Meyerdierks A."/>
            <person name="Storesund J.E."/>
            <person name="Kallscheuer N."/>
            <person name="Luecker S."/>
            <person name="Lage O.M."/>
            <person name="Pohl T."/>
            <person name="Merkel B.J."/>
            <person name="Hornburger P."/>
            <person name="Mueller R.-W."/>
            <person name="Bruemmer F."/>
            <person name="Labrenz M."/>
            <person name="Spormann A.M."/>
            <person name="Op den Camp H."/>
            <person name="Overmann J."/>
            <person name="Amann R."/>
            <person name="Jetten M.S.M."/>
            <person name="Mascher T."/>
            <person name="Medema M.H."/>
            <person name="Devos D.P."/>
            <person name="Kaster A.-K."/>
            <person name="Ovreas L."/>
            <person name="Rohde M."/>
            <person name="Galperin M.Y."/>
            <person name="Jogler C."/>
        </authorList>
    </citation>
    <scope>NUCLEOTIDE SEQUENCE [LARGE SCALE GENOMIC DNA]</scope>
    <source>
        <strain evidence="1 2">TBK1r</strain>
    </source>
</reference>
<gene>
    <name evidence="1" type="ORF">TBK1r_34580</name>
</gene>
<proteinExistence type="predicted"/>
<organism evidence="1 2">
    <name type="scientific">Stieleria magnilauensis</name>
    <dbReference type="NCBI Taxonomy" id="2527963"/>
    <lineage>
        <taxon>Bacteria</taxon>
        <taxon>Pseudomonadati</taxon>
        <taxon>Planctomycetota</taxon>
        <taxon>Planctomycetia</taxon>
        <taxon>Pirellulales</taxon>
        <taxon>Pirellulaceae</taxon>
        <taxon>Stieleria</taxon>
    </lineage>
</organism>
<evidence type="ECO:0000313" key="2">
    <source>
        <dbReference type="Proteomes" id="UP000318081"/>
    </source>
</evidence>
<dbReference type="RefSeq" id="WP_145212848.1">
    <property type="nucleotide sequence ID" value="NZ_CP036432.1"/>
</dbReference>
<sequence length="190" mass="21372">MNRSPFLVVAMLVAGSVGCDLVTLDGPIGDPLMETEKATFVGRWINDASDVFELRLTNDQKLVMGSISWDDDRQQHRAANSVIDARKVGEAIYFLAHEDPQDIGFVRIIREPELNGQTQFKMLVPDAAKFRTAVEAGKLAGNVLPRKNSNYTVRIYADSPLTEPVFSSEAYSDWYLVKDALTFRRIKRFD</sequence>
<evidence type="ECO:0000313" key="1">
    <source>
        <dbReference type="EMBL" id="QDV84509.1"/>
    </source>
</evidence>
<dbReference type="Proteomes" id="UP000318081">
    <property type="component" value="Chromosome"/>
</dbReference>
<dbReference type="EMBL" id="CP036432">
    <property type="protein sequence ID" value="QDV84509.1"/>
    <property type="molecule type" value="Genomic_DNA"/>
</dbReference>
<protein>
    <submittedName>
        <fullName evidence="1">Uncharacterized protein</fullName>
    </submittedName>
</protein>
<accession>A0ABX5XR74</accession>
<keyword evidence="2" id="KW-1185">Reference proteome</keyword>